<evidence type="ECO:0000313" key="4">
    <source>
        <dbReference type="Proteomes" id="UP000676325"/>
    </source>
</evidence>
<evidence type="ECO:0000256" key="1">
    <source>
        <dbReference type="SAM" id="MobiDB-lite"/>
    </source>
</evidence>
<keyword evidence="2" id="KW-0812">Transmembrane</keyword>
<dbReference type="AlphaFoldDB" id="A0A941IKJ3"/>
<dbReference type="RefSeq" id="WP_212521777.1">
    <property type="nucleotide sequence ID" value="NZ_JAGSOH010000146.1"/>
</dbReference>
<evidence type="ECO:0000256" key="2">
    <source>
        <dbReference type="SAM" id="Phobius"/>
    </source>
</evidence>
<evidence type="ECO:0000313" key="3">
    <source>
        <dbReference type="EMBL" id="MBR7830654.1"/>
    </source>
</evidence>
<name>A0A941IKJ3_9ACTN</name>
<accession>A0A941IKJ3</accession>
<keyword evidence="2" id="KW-0472">Membrane</keyword>
<organism evidence="3 4">
    <name type="scientific">Actinospica acidithermotolerans</name>
    <dbReference type="NCBI Taxonomy" id="2828514"/>
    <lineage>
        <taxon>Bacteria</taxon>
        <taxon>Bacillati</taxon>
        <taxon>Actinomycetota</taxon>
        <taxon>Actinomycetes</taxon>
        <taxon>Catenulisporales</taxon>
        <taxon>Actinospicaceae</taxon>
        <taxon>Actinospica</taxon>
    </lineage>
</organism>
<reference evidence="3" key="1">
    <citation type="submission" date="2021-04" db="EMBL/GenBank/DDBJ databases">
        <title>Genome based classification of Actinospica acidithermotolerans sp. nov., an actinobacterium isolated from an Indonesian hot spring.</title>
        <authorList>
            <person name="Kusuma A.B."/>
            <person name="Putra K.E."/>
            <person name="Nafisah S."/>
            <person name="Loh J."/>
            <person name="Nouioui I."/>
            <person name="Goodfellow M."/>
        </authorList>
    </citation>
    <scope>NUCLEOTIDE SEQUENCE</scope>
    <source>
        <strain evidence="3">MGRD01-02</strain>
    </source>
</reference>
<dbReference type="Proteomes" id="UP000676325">
    <property type="component" value="Unassembled WGS sequence"/>
</dbReference>
<proteinExistence type="predicted"/>
<sequence length="97" mass="10476">MNGSSDDLSAAGEALQAARVTTADLSEALDAVSGRRPEVPEPMEWPTSSRKARRVAHPVDRQILIWTRRGVVLTVVLTVVLALIGLATLYVTIKPSR</sequence>
<dbReference type="EMBL" id="JAGSOH010000146">
    <property type="protein sequence ID" value="MBR7830654.1"/>
    <property type="molecule type" value="Genomic_DNA"/>
</dbReference>
<comment type="caution">
    <text evidence="3">The sequence shown here is derived from an EMBL/GenBank/DDBJ whole genome shotgun (WGS) entry which is preliminary data.</text>
</comment>
<gene>
    <name evidence="3" type="ORF">KDK95_30410</name>
</gene>
<feature type="region of interest" description="Disordered" evidence="1">
    <location>
        <begin position="31"/>
        <end position="52"/>
    </location>
</feature>
<feature type="transmembrane region" description="Helical" evidence="2">
    <location>
        <begin position="71"/>
        <end position="93"/>
    </location>
</feature>
<keyword evidence="2" id="KW-1133">Transmembrane helix</keyword>
<protein>
    <submittedName>
        <fullName evidence="3">Uncharacterized protein</fullName>
    </submittedName>
</protein>
<keyword evidence="4" id="KW-1185">Reference proteome</keyword>